<protein>
    <submittedName>
        <fullName evidence="1">Uncharacterized protein</fullName>
    </submittedName>
</protein>
<dbReference type="AlphaFoldDB" id="A0A1C3NMD7"/>
<evidence type="ECO:0000313" key="1">
    <source>
        <dbReference type="EMBL" id="SBV51566.1"/>
    </source>
</evidence>
<proteinExistence type="predicted"/>
<sequence length="38" mass="4309">MIRWQRYDWQAGDVVTAFIATAYAKCGKVSRAKFVSSP</sequence>
<organism evidence="1 2">
    <name type="scientific">Xanthomonas bromi</name>
    <dbReference type="NCBI Taxonomy" id="56449"/>
    <lineage>
        <taxon>Bacteria</taxon>
        <taxon>Pseudomonadati</taxon>
        <taxon>Pseudomonadota</taxon>
        <taxon>Gammaproteobacteria</taxon>
        <taxon>Lysobacterales</taxon>
        <taxon>Lysobacteraceae</taxon>
        <taxon>Xanthomonas</taxon>
    </lineage>
</organism>
<reference evidence="1 2" key="1">
    <citation type="submission" date="2016-06" db="EMBL/GenBank/DDBJ databases">
        <authorList>
            <person name="Kjaerup R.B."/>
            <person name="Dalgaard T.S."/>
            <person name="Juul-Madsen H.R."/>
        </authorList>
    </citation>
    <scope>NUCLEOTIDE SEQUENCE [LARGE SCALE GENOMIC DNA]</scope>
    <source>
        <strain evidence="1">LMG947</strain>
    </source>
</reference>
<name>A0A1C3NMD7_9XANT</name>
<dbReference type="Proteomes" id="UP000092503">
    <property type="component" value="Unassembled WGS sequence"/>
</dbReference>
<evidence type="ECO:0000313" key="2">
    <source>
        <dbReference type="Proteomes" id="UP000092503"/>
    </source>
</evidence>
<gene>
    <name evidence="1" type="ORF">XBLMG947_2355</name>
</gene>
<accession>A0A1C3NMD7</accession>
<dbReference type="EMBL" id="FLTX01000036">
    <property type="protein sequence ID" value="SBV51566.1"/>
    <property type="molecule type" value="Genomic_DNA"/>
</dbReference>